<reference evidence="3" key="2">
    <citation type="submission" date="2015-01" db="EMBL/GenBank/DDBJ databases">
        <title>Evolutionary Origins and Diversification of the Mycorrhizal Mutualists.</title>
        <authorList>
            <consortium name="DOE Joint Genome Institute"/>
            <consortium name="Mycorrhizal Genomics Consortium"/>
            <person name="Kohler A."/>
            <person name="Kuo A."/>
            <person name="Nagy L.G."/>
            <person name="Floudas D."/>
            <person name="Copeland A."/>
            <person name="Barry K.W."/>
            <person name="Cichocki N."/>
            <person name="Veneault-Fourrey C."/>
            <person name="LaButti K."/>
            <person name="Lindquist E.A."/>
            <person name="Lipzen A."/>
            <person name="Lundell T."/>
            <person name="Morin E."/>
            <person name="Murat C."/>
            <person name="Riley R."/>
            <person name="Ohm R."/>
            <person name="Sun H."/>
            <person name="Tunlid A."/>
            <person name="Henrissat B."/>
            <person name="Grigoriev I.V."/>
            <person name="Hibbett D.S."/>
            <person name="Martin F."/>
        </authorList>
    </citation>
    <scope>NUCLEOTIDE SEQUENCE [LARGE SCALE GENOMIC DNA]</scope>
    <source>
        <strain evidence="3">h7</strain>
    </source>
</reference>
<dbReference type="HOGENOM" id="CLU_1165950_0_0_1"/>
<evidence type="ECO:0000256" key="1">
    <source>
        <dbReference type="SAM" id="MobiDB-lite"/>
    </source>
</evidence>
<protein>
    <submittedName>
        <fullName evidence="2">Uncharacterized protein</fullName>
    </submittedName>
</protein>
<dbReference type="OrthoDB" id="3067176at2759"/>
<proteinExistence type="predicted"/>
<dbReference type="Proteomes" id="UP000053424">
    <property type="component" value="Unassembled WGS sequence"/>
</dbReference>
<keyword evidence="3" id="KW-1185">Reference proteome</keyword>
<feature type="compositionally biased region" description="Polar residues" evidence="1">
    <location>
        <begin position="219"/>
        <end position="238"/>
    </location>
</feature>
<accession>A0A0C3BPH0</accession>
<sequence length="238" mass="27399">MTAVISYSSNVPILDLSPLTTFSDVTYNVSPLFYQLQHEDFHAFANNNREAYYCLDQGTGIALWWTLKRLYREIMRAAMAQLPQGEDLPLTLSAPYQIPDYLFREIDLAPPAILDMGYVDSINALYMYAPKETIQAFWSDFQDVGRQAVQWIEIAQFRSNFLGQDSRWDWDTTSQAQLDFPRRRMITYPAERGQNDNISLITQAHSSLLATYPRRPPKQRTTGTVNSTWTHLPTTVPT</sequence>
<feature type="region of interest" description="Disordered" evidence="1">
    <location>
        <begin position="213"/>
        <end position="238"/>
    </location>
</feature>
<evidence type="ECO:0000313" key="2">
    <source>
        <dbReference type="EMBL" id="KIM38565.1"/>
    </source>
</evidence>
<gene>
    <name evidence="2" type="ORF">M413DRAFT_75939</name>
</gene>
<organism evidence="2 3">
    <name type="scientific">Hebeloma cylindrosporum</name>
    <dbReference type="NCBI Taxonomy" id="76867"/>
    <lineage>
        <taxon>Eukaryota</taxon>
        <taxon>Fungi</taxon>
        <taxon>Dikarya</taxon>
        <taxon>Basidiomycota</taxon>
        <taxon>Agaricomycotina</taxon>
        <taxon>Agaricomycetes</taxon>
        <taxon>Agaricomycetidae</taxon>
        <taxon>Agaricales</taxon>
        <taxon>Agaricineae</taxon>
        <taxon>Hymenogastraceae</taxon>
        <taxon>Hebeloma</taxon>
    </lineage>
</organism>
<dbReference type="AlphaFoldDB" id="A0A0C3BPH0"/>
<evidence type="ECO:0000313" key="3">
    <source>
        <dbReference type="Proteomes" id="UP000053424"/>
    </source>
</evidence>
<reference evidence="2 3" key="1">
    <citation type="submission" date="2014-04" db="EMBL/GenBank/DDBJ databases">
        <authorList>
            <consortium name="DOE Joint Genome Institute"/>
            <person name="Kuo A."/>
            <person name="Gay G."/>
            <person name="Dore J."/>
            <person name="Kohler A."/>
            <person name="Nagy L.G."/>
            <person name="Floudas D."/>
            <person name="Copeland A."/>
            <person name="Barry K.W."/>
            <person name="Cichocki N."/>
            <person name="Veneault-Fourrey C."/>
            <person name="LaButti K."/>
            <person name="Lindquist E.A."/>
            <person name="Lipzen A."/>
            <person name="Lundell T."/>
            <person name="Morin E."/>
            <person name="Murat C."/>
            <person name="Sun H."/>
            <person name="Tunlid A."/>
            <person name="Henrissat B."/>
            <person name="Grigoriev I.V."/>
            <person name="Hibbett D.S."/>
            <person name="Martin F."/>
            <person name="Nordberg H.P."/>
            <person name="Cantor M.N."/>
            <person name="Hua S.X."/>
        </authorList>
    </citation>
    <scope>NUCLEOTIDE SEQUENCE [LARGE SCALE GENOMIC DNA]</scope>
    <source>
        <strain evidence="3">h7</strain>
    </source>
</reference>
<dbReference type="EMBL" id="KN831790">
    <property type="protein sequence ID" value="KIM38565.1"/>
    <property type="molecule type" value="Genomic_DNA"/>
</dbReference>
<name>A0A0C3BPH0_HEBCY</name>